<dbReference type="AlphaFoldDB" id="A0AAJ1GFA9"/>
<dbReference type="Proteomes" id="UP001076974">
    <property type="component" value="Unassembled WGS sequence"/>
</dbReference>
<dbReference type="RefSeq" id="WP_268806819.1">
    <property type="nucleotide sequence ID" value="NZ_JAPRBD010000061.1"/>
</dbReference>
<gene>
    <name evidence="1" type="ORF">OZZ16_14455</name>
</gene>
<comment type="caution">
    <text evidence="1">The sequence shown here is derived from an EMBL/GenBank/DDBJ whole genome shotgun (WGS) entry which is preliminary data.</text>
</comment>
<proteinExistence type="predicted"/>
<sequence>MNEIRIAVLNPHDRVLAFLDNTHRNSMHYWNDELHEYLQGTANTYAFTVSSKHEDAAYIVEGNKVAFVYNGKDYYLNIVHVEKDEFTVTATAWSL</sequence>
<protein>
    <submittedName>
        <fullName evidence="1">Uncharacterized protein</fullName>
    </submittedName>
</protein>
<evidence type="ECO:0000313" key="2">
    <source>
        <dbReference type="Proteomes" id="UP001076974"/>
    </source>
</evidence>
<organism evidence="1 2">
    <name type="scientific">Mediterraneibacter gnavus</name>
    <name type="common">Ruminococcus gnavus</name>
    <dbReference type="NCBI Taxonomy" id="33038"/>
    <lineage>
        <taxon>Bacteria</taxon>
        <taxon>Bacillati</taxon>
        <taxon>Bacillota</taxon>
        <taxon>Clostridia</taxon>
        <taxon>Lachnospirales</taxon>
        <taxon>Lachnospiraceae</taxon>
        <taxon>Mediterraneibacter</taxon>
    </lineage>
</organism>
<reference evidence="1" key="1">
    <citation type="submission" date="2022-11" db="EMBL/GenBank/DDBJ databases">
        <title>Temperate bacteriophages infecting mucin-degrading bacterium Ruminococcus gnavus from the human gut.</title>
        <authorList>
            <person name="Buttimer C."/>
        </authorList>
    </citation>
    <scope>NUCLEOTIDE SEQUENCE</scope>
    <source>
        <strain evidence="1">CCUG 52279</strain>
    </source>
</reference>
<name>A0AAJ1GFA9_MEDGN</name>
<evidence type="ECO:0000313" key="1">
    <source>
        <dbReference type="EMBL" id="MCZ0691067.1"/>
    </source>
</evidence>
<accession>A0AAJ1GFA9</accession>
<feature type="non-terminal residue" evidence="1">
    <location>
        <position position="95"/>
    </location>
</feature>
<dbReference type="EMBL" id="JAPRBD010000061">
    <property type="protein sequence ID" value="MCZ0691067.1"/>
    <property type="molecule type" value="Genomic_DNA"/>
</dbReference>